<dbReference type="CDD" id="cd01948">
    <property type="entry name" value="EAL"/>
    <property type="match status" value="1"/>
</dbReference>
<dbReference type="InterPro" id="IPR029787">
    <property type="entry name" value="Nucleotide_cyclase"/>
</dbReference>
<gene>
    <name evidence="6" type="ORF">IGS68_04255</name>
</gene>
<dbReference type="PANTHER" id="PTHR44757">
    <property type="entry name" value="DIGUANYLATE CYCLASE DGCP"/>
    <property type="match status" value="1"/>
</dbReference>
<evidence type="ECO:0000313" key="6">
    <source>
        <dbReference type="EMBL" id="QQP90473.1"/>
    </source>
</evidence>
<dbReference type="Gene3D" id="3.30.70.270">
    <property type="match status" value="1"/>
</dbReference>
<sequence>MAAGLETLIARPRNPASEGTGHAILKRPAAPPAEPEVVAVNSRFMHLLGATADEIVGRPLGELAARSARAEDVARLAEVLAADEVATVILNLTAGPVALIVQPISATGPASHILVTEDTGPSDGQISLVIDHLLAAVFIVDVLPDGRFRYAMLNRRHEEQTGLVAADVIGRSPEEVLPPDDAASVLAHYRTCVKRRLPTTFQEVLHLPTGRRHWETRLVPITGGISGSQVTRLFGSSIDISERVVAEQALRDSEQRFRSIFEHAGVGIGYAAVDGRIIDVNRTLETMLGYGRDELIDKSFKQFVHIDEISHVTGRFQELLSGRRATFQTERRFQRRDGTALWARTTASLVRDPLGRPKYIIGLFEDVTETRRARERIHYLASFDQVTGLPNLSLFSERVAAALEQSEAAGRVAALLAISFDRLDPIRFAHSRSAAEHLMRRLVDRLRRALGPGDLVGRIGDDLFAVLLPDLADHDEALATVKSIIATFGTPIEADGQDFLLPPMIGVSLFPADATGPDELVRMAGAALQRARDLGTSRYELYSPDMETHAARQLSLESRLRRAIDADQFELLYQPKIEVETLKLTGFEALVRWRGEDGALISPGEFIPAAEETGLIIPLGELVLRDACRQMAEWRRDGVVDVPVSVNLSGRQVSDPHLSRKALAILKDSGLPASHLKLELTETALFRSTPGIRDALLELHASGVRFMLDDFGTGYSSLSYLKRFPIEAIKIDKSFVQSMVEDPDAASIVNAIINMAHALKMRVVAEGVETQEQLIFLRAYRCDRMQGFLFAPPTPVADIPALVRRLAV</sequence>
<dbReference type="Proteomes" id="UP000595197">
    <property type="component" value="Chromosome"/>
</dbReference>
<dbReference type="NCBIfam" id="TIGR00229">
    <property type="entry name" value="sensory_box"/>
    <property type="match status" value="2"/>
</dbReference>
<dbReference type="Gene3D" id="3.30.450.20">
    <property type="entry name" value="PAS domain"/>
    <property type="match status" value="2"/>
</dbReference>
<dbReference type="InterPro" id="IPR001610">
    <property type="entry name" value="PAC"/>
</dbReference>
<dbReference type="CDD" id="cd00130">
    <property type="entry name" value="PAS"/>
    <property type="match status" value="2"/>
</dbReference>
<evidence type="ECO:0000259" key="4">
    <source>
        <dbReference type="PROSITE" id="PS50883"/>
    </source>
</evidence>
<evidence type="ECO:0000259" key="3">
    <source>
        <dbReference type="PROSITE" id="PS50113"/>
    </source>
</evidence>
<feature type="domain" description="PAS" evidence="2">
    <location>
        <begin position="122"/>
        <end position="196"/>
    </location>
</feature>
<dbReference type="SMART" id="SM00091">
    <property type="entry name" value="PAS"/>
    <property type="match status" value="3"/>
</dbReference>
<feature type="domain" description="PAC" evidence="3">
    <location>
        <begin position="327"/>
        <end position="379"/>
    </location>
</feature>
<dbReference type="InterPro" id="IPR035965">
    <property type="entry name" value="PAS-like_dom_sf"/>
</dbReference>
<dbReference type="NCBIfam" id="TIGR00254">
    <property type="entry name" value="GGDEF"/>
    <property type="match status" value="1"/>
</dbReference>
<accession>A0ABX7B8L0</accession>
<dbReference type="InterPro" id="IPR001633">
    <property type="entry name" value="EAL_dom"/>
</dbReference>
<evidence type="ECO:0000259" key="5">
    <source>
        <dbReference type="PROSITE" id="PS50887"/>
    </source>
</evidence>
<proteinExistence type="predicted"/>
<dbReference type="PROSITE" id="PS50112">
    <property type="entry name" value="PAS"/>
    <property type="match status" value="2"/>
</dbReference>
<dbReference type="Pfam" id="PF13426">
    <property type="entry name" value="PAS_9"/>
    <property type="match status" value="1"/>
</dbReference>
<dbReference type="SUPFAM" id="SSF55785">
    <property type="entry name" value="PYP-like sensor domain (PAS domain)"/>
    <property type="match status" value="3"/>
</dbReference>
<dbReference type="Pfam" id="PF00563">
    <property type="entry name" value="EAL"/>
    <property type="match status" value="1"/>
</dbReference>
<dbReference type="Gene3D" id="3.20.20.450">
    <property type="entry name" value="EAL domain"/>
    <property type="match status" value="1"/>
</dbReference>
<dbReference type="InterPro" id="IPR000160">
    <property type="entry name" value="GGDEF_dom"/>
</dbReference>
<dbReference type="InterPro" id="IPR035919">
    <property type="entry name" value="EAL_sf"/>
</dbReference>
<dbReference type="SMART" id="SM00052">
    <property type="entry name" value="EAL"/>
    <property type="match status" value="1"/>
</dbReference>
<feature type="region of interest" description="Disordered" evidence="1">
    <location>
        <begin position="9"/>
        <end position="30"/>
    </location>
</feature>
<keyword evidence="7" id="KW-1185">Reference proteome</keyword>
<dbReference type="SMART" id="SM00086">
    <property type="entry name" value="PAC"/>
    <property type="match status" value="2"/>
</dbReference>
<dbReference type="InterPro" id="IPR052155">
    <property type="entry name" value="Biofilm_reg_signaling"/>
</dbReference>
<dbReference type="InterPro" id="IPR000014">
    <property type="entry name" value="PAS"/>
</dbReference>
<dbReference type="Pfam" id="PF00990">
    <property type="entry name" value="GGDEF"/>
    <property type="match status" value="1"/>
</dbReference>
<feature type="domain" description="PAS" evidence="2">
    <location>
        <begin position="253"/>
        <end position="323"/>
    </location>
</feature>
<organism evidence="6 7">
    <name type="scientific">Skermanella cutis</name>
    <dbReference type="NCBI Taxonomy" id="2775420"/>
    <lineage>
        <taxon>Bacteria</taxon>
        <taxon>Pseudomonadati</taxon>
        <taxon>Pseudomonadota</taxon>
        <taxon>Alphaproteobacteria</taxon>
        <taxon>Rhodospirillales</taxon>
        <taxon>Azospirillaceae</taxon>
        <taxon>Skermanella</taxon>
    </lineage>
</organism>
<dbReference type="SMART" id="SM00267">
    <property type="entry name" value="GGDEF"/>
    <property type="match status" value="1"/>
</dbReference>
<dbReference type="CDD" id="cd01949">
    <property type="entry name" value="GGDEF"/>
    <property type="match status" value="1"/>
</dbReference>
<evidence type="ECO:0000256" key="1">
    <source>
        <dbReference type="SAM" id="MobiDB-lite"/>
    </source>
</evidence>
<dbReference type="Pfam" id="PF00989">
    <property type="entry name" value="PAS"/>
    <property type="match status" value="1"/>
</dbReference>
<protein>
    <submittedName>
        <fullName evidence="6">EAL domain-containing protein</fullName>
    </submittedName>
</protein>
<evidence type="ECO:0000313" key="7">
    <source>
        <dbReference type="Proteomes" id="UP000595197"/>
    </source>
</evidence>
<evidence type="ECO:0000259" key="2">
    <source>
        <dbReference type="PROSITE" id="PS50112"/>
    </source>
</evidence>
<dbReference type="PROSITE" id="PS50113">
    <property type="entry name" value="PAC"/>
    <property type="match status" value="1"/>
</dbReference>
<dbReference type="Pfam" id="PF08448">
    <property type="entry name" value="PAS_4"/>
    <property type="match status" value="1"/>
</dbReference>
<dbReference type="SUPFAM" id="SSF55073">
    <property type="entry name" value="Nucleotide cyclase"/>
    <property type="match status" value="1"/>
</dbReference>
<dbReference type="RefSeq" id="WP_201077583.1">
    <property type="nucleotide sequence ID" value="NZ_CP067420.1"/>
</dbReference>
<dbReference type="InterPro" id="IPR013767">
    <property type="entry name" value="PAS_fold"/>
</dbReference>
<feature type="domain" description="EAL" evidence="4">
    <location>
        <begin position="553"/>
        <end position="807"/>
    </location>
</feature>
<name>A0ABX7B8L0_9PROT</name>
<dbReference type="SUPFAM" id="SSF141868">
    <property type="entry name" value="EAL domain-like"/>
    <property type="match status" value="1"/>
</dbReference>
<dbReference type="PANTHER" id="PTHR44757:SF2">
    <property type="entry name" value="BIOFILM ARCHITECTURE MAINTENANCE PROTEIN MBAA"/>
    <property type="match status" value="1"/>
</dbReference>
<dbReference type="InterPro" id="IPR043128">
    <property type="entry name" value="Rev_trsase/Diguanyl_cyclase"/>
</dbReference>
<dbReference type="InterPro" id="IPR013656">
    <property type="entry name" value="PAS_4"/>
</dbReference>
<dbReference type="InterPro" id="IPR000700">
    <property type="entry name" value="PAS-assoc_C"/>
</dbReference>
<dbReference type="PROSITE" id="PS50887">
    <property type="entry name" value="GGDEF"/>
    <property type="match status" value="1"/>
</dbReference>
<feature type="domain" description="GGDEF" evidence="5">
    <location>
        <begin position="411"/>
        <end position="544"/>
    </location>
</feature>
<reference evidence="6" key="1">
    <citation type="submission" date="2021-02" db="EMBL/GenBank/DDBJ databases">
        <title>Skermanella TT6 skin isolate.</title>
        <authorList>
            <person name="Lee K."/>
            <person name="Ganzorig M."/>
        </authorList>
    </citation>
    <scope>NUCLEOTIDE SEQUENCE</scope>
    <source>
        <strain evidence="6">TT6</strain>
    </source>
</reference>
<dbReference type="PROSITE" id="PS50883">
    <property type="entry name" value="EAL"/>
    <property type="match status" value="1"/>
</dbReference>
<dbReference type="EMBL" id="CP067420">
    <property type="protein sequence ID" value="QQP90473.1"/>
    <property type="molecule type" value="Genomic_DNA"/>
</dbReference>